<dbReference type="Pfam" id="PF23556">
    <property type="entry name" value="TPR_Vps41"/>
    <property type="match status" value="1"/>
</dbReference>
<dbReference type="GO" id="GO:0031902">
    <property type="term" value="C:late endosome membrane"/>
    <property type="evidence" value="ECO:0007669"/>
    <property type="project" value="UniProtKB-SubCell"/>
</dbReference>
<evidence type="ECO:0000256" key="5">
    <source>
        <dbReference type="PROSITE-ProRule" id="PRU01006"/>
    </source>
</evidence>
<reference evidence="8" key="1">
    <citation type="submission" date="2020-09" db="EMBL/GenBank/DDBJ databases">
        <authorList>
            <person name="Kikuchi T."/>
        </authorList>
    </citation>
    <scope>NUCLEOTIDE SEQUENCE</scope>
    <source>
        <strain evidence="8">SH1</strain>
    </source>
</reference>
<dbReference type="Proteomes" id="UP000783686">
    <property type="component" value="Unassembled WGS sequence"/>
</dbReference>
<dbReference type="Gene3D" id="3.30.40.10">
    <property type="entry name" value="Zinc/RING finger domain, C3HC4 (zinc finger)"/>
    <property type="match status" value="1"/>
</dbReference>
<dbReference type="EMBL" id="CAJFDH010000002">
    <property type="protein sequence ID" value="CAD5212801.1"/>
    <property type="molecule type" value="Genomic_DNA"/>
</dbReference>
<accession>A0A811KBU8</accession>
<dbReference type="GO" id="GO:0007032">
    <property type="term" value="P:endosome organization"/>
    <property type="evidence" value="ECO:0007669"/>
    <property type="project" value="TreeGrafter"/>
</dbReference>
<proteinExistence type="predicted"/>
<dbReference type="OrthoDB" id="1845386at2759"/>
<evidence type="ECO:0000256" key="1">
    <source>
        <dbReference type="ARBA" id="ARBA00004492"/>
    </source>
</evidence>
<dbReference type="InterPro" id="IPR013083">
    <property type="entry name" value="Znf_RING/FYVE/PHD"/>
</dbReference>
<feature type="repeat" description="CHCR" evidence="5">
    <location>
        <begin position="150"/>
        <end position="327"/>
    </location>
</feature>
<sequence>MCSKFELKDKIKRDILVIWLLEVQLSELAELRRSTSKQDQEVSLAGHKEHLAKKLREELCCFLNRTVVYECILDNKIAVYRLMSTHVDFDTYLFLANKLKDYEVVVKVHFLQNEYQTALEVAASQPNPQLLYKYAQDFFDNIPKLFIKTLIEMKDTIKPNQVITAFFKCSQSAEKIATAFAYLNFVVNNGCSDRTVHDFLIKLIADYKPKQLLDHLKKFGKSRELVKYDAERALRLCLEKKFDECSVFLYCLEGQYEDAVDKALTIDLKLAKECAKELDSDETSDLFLFNPDVEQSFGTQKVSKETKKKVWLKIVNHMIQNGAEVGECTEILKESGNVLRIQDILPLFPEFTKIEHFKQPLCECLKEQSKQITELQKDIHQATENVNQIRAQAEKMASNILVVKRGDKCVVCSTTLLQSPFFAFNCKHFFHQDCLVEYLEKIFTERERKVYNKMKEHEKSLKSEISLKTGKEQDDAEITLASLREKMHSFMCRECPYCSQQRIIQLLQTPLISEEDYEKVSADWVL</sequence>
<dbReference type="GO" id="GO:0006886">
    <property type="term" value="P:intracellular protein transport"/>
    <property type="evidence" value="ECO:0007669"/>
    <property type="project" value="UniProtKB-UniRule"/>
</dbReference>
<evidence type="ECO:0000313" key="8">
    <source>
        <dbReference type="EMBL" id="CAD5212801.1"/>
    </source>
</evidence>
<dbReference type="GO" id="GO:0048284">
    <property type="term" value="P:organelle fusion"/>
    <property type="evidence" value="ECO:0007669"/>
    <property type="project" value="TreeGrafter"/>
</dbReference>
<dbReference type="SUPFAM" id="SSF57850">
    <property type="entry name" value="RING/U-box"/>
    <property type="match status" value="1"/>
</dbReference>
<dbReference type="GO" id="GO:0008270">
    <property type="term" value="F:zinc ion binding"/>
    <property type="evidence" value="ECO:0007669"/>
    <property type="project" value="UniProtKB-KW"/>
</dbReference>
<evidence type="ECO:0000256" key="2">
    <source>
        <dbReference type="ARBA" id="ARBA00022723"/>
    </source>
</evidence>
<protein>
    <recommendedName>
        <fullName evidence="7">Pep3/Vps18 RING C-terminal domain-containing protein</fullName>
    </recommendedName>
</protein>
<evidence type="ECO:0000256" key="4">
    <source>
        <dbReference type="ARBA" id="ARBA00022833"/>
    </source>
</evidence>
<dbReference type="Proteomes" id="UP000614601">
    <property type="component" value="Unassembled WGS sequence"/>
</dbReference>
<organism evidence="8 9">
    <name type="scientific">Bursaphelenchus okinawaensis</name>
    <dbReference type="NCBI Taxonomy" id="465554"/>
    <lineage>
        <taxon>Eukaryota</taxon>
        <taxon>Metazoa</taxon>
        <taxon>Ecdysozoa</taxon>
        <taxon>Nematoda</taxon>
        <taxon>Chromadorea</taxon>
        <taxon>Rhabditida</taxon>
        <taxon>Tylenchina</taxon>
        <taxon>Tylenchomorpha</taxon>
        <taxon>Aphelenchoidea</taxon>
        <taxon>Aphelenchoididae</taxon>
        <taxon>Bursaphelenchus</taxon>
    </lineage>
</organism>
<dbReference type="SMART" id="SM00299">
    <property type="entry name" value="CLH"/>
    <property type="match status" value="1"/>
</dbReference>
<dbReference type="Gene3D" id="1.25.40.10">
    <property type="entry name" value="Tetratricopeptide repeat domain"/>
    <property type="match status" value="1"/>
</dbReference>
<dbReference type="PANTHER" id="PTHR23323">
    <property type="entry name" value="VACUOLAR PROTEIN SORTING-ASSOCIATED PROTEIN"/>
    <property type="match status" value="1"/>
</dbReference>
<feature type="domain" description="Pep3/Vps18 RING C-terminal" evidence="7">
    <location>
        <begin position="403"/>
        <end position="461"/>
    </location>
</feature>
<keyword evidence="6" id="KW-0175">Coiled coil</keyword>
<evidence type="ECO:0000256" key="3">
    <source>
        <dbReference type="ARBA" id="ARBA00022771"/>
    </source>
</evidence>
<dbReference type="Pfam" id="PF26148">
    <property type="entry name" value="VPS18_RING_C"/>
    <property type="match status" value="1"/>
</dbReference>
<dbReference type="EMBL" id="CAJFCW020000002">
    <property type="protein sequence ID" value="CAG9097629.1"/>
    <property type="molecule type" value="Genomic_DNA"/>
</dbReference>
<feature type="coiled-coil region" evidence="6">
    <location>
        <begin position="365"/>
        <end position="399"/>
    </location>
</feature>
<dbReference type="InterPro" id="IPR011990">
    <property type="entry name" value="TPR-like_helical_dom_sf"/>
</dbReference>
<evidence type="ECO:0000259" key="7">
    <source>
        <dbReference type="Pfam" id="PF26148"/>
    </source>
</evidence>
<dbReference type="AlphaFoldDB" id="A0A811KBU8"/>
<dbReference type="GO" id="GO:0006904">
    <property type="term" value="P:vesicle docking involved in exocytosis"/>
    <property type="evidence" value="ECO:0007669"/>
    <property type="project" value="TreeGrafter"/>
</dbReference>
<evidence type="ECO:0000313" key="9">
    <source>
        <dbReference type="Proteomes" id="UP000614601"/>
    </source>
</evidence>
<comment type="subcellular location">
    <subcellularLocation>
        <location evidence="1">Late endosome membrane</location>
        <topology evidence="1">Peripheral membrane protein</topology>
        <orientation evidence="1">Cytoplasmic side</orientation>
    </subcellularLocation>
</comment>
<comment type="caution">
    <text evidence="8">The sequence shown here is derived from an EMBL/GenBank/DDBJ whole genome shotgun (WGS) entry which is preliminary data.</text>
</comment>
<evidence type="ECO:0000256" key="6">
    <source>
        <dbReference type="SAM" id="Coils"/>
    </source>
</evidence>
<dbReference type="GO" id="GO:0008333">
    <property type="term" value="P:endosome to lysosome transport"/>
    <property type="evidence" value="ECO:0007669"/>
    <property type="project" value="TreeGrafter"/>
</dbReference>
<dbReference type="InterPro" id="IPR058919">
    <property type="entry name" value="Pep3/Vps18_RING_C"/>
</dbReference>
<dbReference type="PANTHER" id="PTHR23323:SF26">
    <property type="entry name" value="VACUOLAR PROTEIN SORTING-ASSOCIATED PROTEIN 18 HOMOLOG"/>
    <property type="match status" value="1"/>
</dbReference>
<keyword evidence="3" id="KW-0863">Zinc-finger</keyword>
<keyword evidence="9" id="KW-1185">Reference proteome</keyword>
<dbReference type="GO" id="GO:0007040">
    <property type="term" value="P:lysosome organization"/>
    <property type="evidence" value="ECO:0007669"/>
    <property type="project" value="TreeGrafter"/>
</dbReference>
<dbReference type="InterPro" id="IPR000547">
    <property type="entry name" value="Clathrin_H-chain/VPS_repeat"/>
</dbReference>
<name>A0A811KBU8_9BILA</name>
<keyword evidence="2" id="KW-0479">Metal-binding</keyword>
<dbReference type="PROSITE" id="PS50236">
    <property type="entry name" value="CHCR"/>
    <property type="match status" value="1"/>
</dbReference>
<gene>
    <name evidence="8" type="ORF">BOKJ2_LOCUS4602</name>
</gene>
<dbReference type="GO" id="GO:0030897">
    <property type="term" value="C:HOPS complex"/>
    <property type="evidence" value="ECO:0007669"/>
    <property type="project" value="TreeGrafter"/>
</dbReference>
<keyword evidence="4" id="KW-0862">Zinc</keyword>
<dbReference type="GO" id="GO:0030674">
    <property type="term" value="F:protein-macromolecule adaptor activity"/>
    <property type="evidence" value="ECO:0007669"/>
    <property type="project" value="TreeGrafter"/>
</dbReference>